<keyword evidence="3 6" id="KW-0812">Transmembrane</keyword>
<feature type="transmembrane region" description="Helical" evidence="6">
    <location>
        <begin position="49"/>
        <end position="72"/>
    </location>
</feature>
<feature type="transmembrane region" description="Helical" evidence="6">
    <location>
        <begin position="93"/>
        <end position="113"/>
    </location>
</feature>
<comment type="subcellular location">
    <subcellularLocation>
        <location evidence="1">Membrane</location>
        <topology evidence="1">Multi-pass membrane protein</topology>
    </subcellularLocation>
</comment>
<dbReference type="GO" id="GO:0016765">
    <property type="term" value="F:transferase activity, transferring alkyl or aryl (other than methyl) groups"/>
    <property type="evidence" value="ECO:0007669"/>
    <property type="project" value="InterPro"/>
</dbReference>
<dbReference type="Gene3D" id="1.20.120.1780">
    <property type="entry name" value="UbiA prenyltransferase"/>
    <property type="match status" value="1"/>
</dbReference>
<evidence type="ECO:0008006" key="9">
    <source>
        <dbReference type="Google" id="ProtNLM"/>
    </source>
</evidence>
<keyword evidence="2" id="KW-1003">Cell membrane</keyword>
<evidence type="ECO:0000256" key="3">
    <source>
        <dbReference type="ARBA" id="ARBA00022692"/>
    </source>
</evidence>
<dbReference type="PANTHER" id="PTHR42723:SF1">
    <property type="entry name" value="CHLOROPHYLL SYNTHASE, CHLOROPLASTIC"/>
    <property type="match status" value="1"/>
</dbReference>
<dbReference type="PANTHER" id="PTHR42723">
    <property type="entry name" value="CHLOROPHYLL SYNTHASE"/>
    <property type="match status" value="1"/>
</dbReference>
<sequence>MKTIFSFLKLIRWPNLLIIFLTQLLFEYCIIRPLLDQHGIQPASGPKDFLIIALSFQLIAAAGYIINDWYDLPLDLINKPQKIYISRTISKRAALLAYFLMNAAAMLLVVFVAPSRERLLLLACIILCELLLFFYSAWFKKRFLIGNLIVAVVTASAIPVLLVPVRPAFLLTGSTYGTLLQLTLLYTGFAFLITFVREVVKDLEDEQGDRRYGCRTMPIILGAKKVHQIAGISVIALTLVIAMLQPLLWKIGMKPFLLSLYSILLVLVPLGFITKKIFKNATTVKEYHQLSSNIKMVMLTGILSMLFFLFINLK</sequence>
<proteinExistence type="predicted"/>
<keyword evidence="4 6" id="KW-1133">Transmembrane helix</keyword>
<evidence type="ECO:0000256" key="6">
    <source>
        <dbReference type="SAM" id="Phobius"/>
    </source>
</evidence>
<dbReference type="InterPro" id="IPR044878">
    <property type="entry name" value="UbiA_sf"/>
</dbReference>
<dbReference type="Pfam" id="PF01040">
    <property type="entry name" value="UbiA"/>
    <property type="match status" value="1"/>
</dbReference>
<dbReference type="eggNOG" id="COG0382">
    <property type="taxonomic scope" value="Bacteria"/>
</dbReference>
<protein>
    <recommendedName>
        <fullName evidence="9">Prenyltransferase</fullName>
    </recommendedName>
</protein>
<feature type="transmembrane region" description="Helical" evidence="6">
    <location>
        <begin position="229"/>
        <end position="249"/>
    </location>
</feature>
<evidence type="ECO:0000313" key="7">
    <source>
        <dbReference type="EMBL" id="AHF17453.1"/>
    </source>
</evidence>
<dbReference type="Proteomes" id="UP000003586">
    <property type="component" value="Chromosome"/>
</dbReference>
<dbReference type="CDD" id="cd13961">
    <property type="entry name" value="PT_UbiA_DGGGPS"/>
    <property type="match status" value="1"/>
</dbReference>
<organism evidence="7 8">
    <name type="scientific">Niabella soli DSM 19437</name>
    <dbReference type="NCBI Taxonomy" id="929713"/>
    <lineage>
        <taxon>Bacteria</taxon>
        <taxon>Pseudomonadati</taxon>
        <taxon>Bacteroidota</taxon>
        <taxon>Chitinophagia</taxon>
        <taxon>Chitinophagales</taxon>
        <taxon>Chitinophagaceae</taxon>
        <taxon>Niabella</taxon>
    </lineage>
</organism>
<gene>
    <name evidence="7" type="ORF">NIASO_07895</name>
</gene>
<feature type="transmembrane region" description="Helical" evidence="6">
    <location>
        <begin position="12"/>
        <end position="34"/>
    </location>
</feature>
<name>W0F6K6_9BACT</name>
<dbReference type="Gene3D" id="1.10.357.140">
    <property type="entry name" value="UbiA prenyltransferase"/>
    <property type="match status" value="1"/>
</dbReference>
<keyword evidence="5 6" id="KW-0472">Membrane</keyword>
<dbReference type="STRING" id="929713.NIASO_07895"/>
<dbReference type="GO" id="GO:0016020">
    <property type="term" value="C:membrane"/>
    <property type="evidence" value="ECO:0007669"/>
    <property type="project" value="UniProtKB-SubCell"/>
</dbReference>
<dbReference type="HOGENOM" id="CLU_073311_0_0_10"/>
<evidence type="ECO:0000256" key="4">
    <source>
        <dbReference type="ARBA" id="ARBA00022989"/>
    </source>
</evidence>
<evidence type="ECO:0000256" key="5">
    <source>
        <dbReference type="ARBA" id="ARBA00023136"/>
    </source>
</evidence>
<dbReference type="InterPro" id="IPR000537">
    <property type="entry name" value="UbiA_prenyltransferase"/>
</dbReference>
<dbReference type="InterPro" id="IPR050475">
    <property type="entry name" value="Prenyltransferase_related"/>
</dbReference>
<dbReference type="EMBL" id="CP007035">
    <property type="protein sequence ID" value="AHF17453.1"/>
    <property type="molecule type" value="Genomic_DNA"/>
</dbReference>
<feature type="transmembrane region" description="Helical" evidence="6">
    <location>
        <begin position="119"/>
        <end position="137"/>
    </location>
</feature>
<feature type="transmembrane region" description="Helical" evidence="6">
    <location>
        <begin position="175"/>
        <end position="196"/>
    </location>
</feature>
<dbReference type="AlphaFoldDB" id="W0F6K6"/>
<accession>W0F6K6</accession>
<evidence type="ECO:0000256" key="1">
    <source>
        <dbReference type="ARBA" id="ARBA00004141"/>
    </source>
</evidence>
<feature type="transmembrane region" description="Helical" evidence="6">
    <location>
        <begin position="144"/>
        <end position="163"/>
    </location>
</feature>
<evidence type="ECO:0000313" key="8">
    <source>
        <dbReference type="Proteomes" id="UP000003586"/>
    </source>
</evidence>
<reference evidence="7 8" key="1">
    <citation type="submission" date="2013-12" db="EMBL/GenBank/DDBJ databases">
        <authorList>
            <consortium name="DOE Joint Genome Institute"/>
            <person name="Eisen J."/>
            <person name="Huntemann M."/>
            <person name="Han J."/>
            <person name="Chen A."/>
            <person name="Kyrpides N."/>
            <person name="Mavromatis K."/>
            <person name="Markowitz V."/>
            <person name="Palaniappan K."/>
            <person name="Ivanova N."/>
            <person name="Schaumberg A."/>
            <person name="Pati A."/>
            <person name="Liolios K."/>
            <person name="Nordberg H.P."/>
            <person name="Cantor M.N."/>
            <person name="Hua S.X."/>
            <person name="Woyke T."/>
        </authorList>
    </citation>
    <scope>NUCLEOTIDE SEQUENCE [LARGE SCALE GENOMIC DNA]</scope>
    <source>
        <strain evidence="8">DSM 19437</strain>
    </source>
</reference>
<evidence type="ECO:0000256" key="2">
    <source>
        <dbReference type="ARBA" id="ARBA00022475"/>
    </source>
</evidence>
<feature type="transmembrane region" description="Helical" evidence="6">
    <location>
        <begin position="255"/>
        <end position="273"/>
    </location>
</feature>
<dbReference type="RefSeq" id="WP_008584793.1">
    <property type="nucleotide sequence ID" value="NZ_CP007035.1"/>
</dbReference>
<keyword evidence="8" id="KW-1185">Reference proteome</keyword>
<feature type="transmembrane region" description="Helical" evidence="6">
    <location>
        <begin position="294"/>
        <end position="313"/>
    </location>
</feature>
<dbReference type="KEGG" id="nso:NIASO_07895"/>